<dbReference type="Proteomes" id="UP000789901">
    <property type="component" value="Unassembled WGS sequence"/>
</dbReference>
<keyword evidence="2" id="KW-1185">Reference proteome</keyword>
<dbReference type="EMBL" id="CAJVQB010130259">
    <property type="protein sequence ID" value="CAG8853877.1"/>
    <property type="molecule type" value="Genomic_DNA"/>
</dbReference>
<reference evidence="1 2" key="1">
    <citation type="submission" date="2021-06" db="EMBL/GenBank/DDBJ databases">
        <authorList>
            <person name="Kallberg Y."/>
            <person name="Tangrot J."/>
            <person name="Rosling A."/>
        </authorList>
    </citation>
    <scope>NUCLEOTIDE SEQUENCE [LARGE SCALE GENOMIC DNA]</scope>
    <source>
        <strain evidence="1 2">120-4 pot B 10/14</strain>
    </source>
</reference>
<proteinExistence type="predicted"/>
<evidence type="ECO:0000313" key="2">
    <source>
        <dbReference type="Proteomes" id="UP000789901"/>
    </source>
</evidence>
<organism evidence="1 2">
    <name type="scientific">Gigaspora margarita</name>
    <dbReference type="NCBI Taxonomy" id="4874"/>
    <lineage>
        <taxon>Eukaryota</taxon>
        <taxon>Fungi</taxon>
        <taxon>Fungi incertae sedis</taxon>
        <taxon>Mucoromycota</taxon>
        <taxon>Glomeromycotina</taxon>
        <taxon>Glomeromycetes</taxon>
        <taxon>Diversisporales</taxon>
        <taxon>Gigasporaceae</taxon>
        <taxon>Gigaspora</taxon>
    </lineage>
</organism>
<name>A0ABN7XF58_GIGMA</name>
<comment type="caution">
    <text evidence="1">The sequence shown here is derived from an EMBL/GenBank/DDBJ whole genome shotgun (WGS) entry which is preliminary data.</text>
</comment>
<gene>
    <name evidence="1" type="ORF">GMARGA_LOCUS42698</name>
</gene>
<accession>A0ABN7XF58</accession>
<protein>
    <submittedName>
        <fullName evidence="1">3657_t:CDS:1</fullName>
    </submittedName>
</protein>
<feature type="non-terminal residue" evidence="1">
    <location>
        <position position="1"/>
    </location>
</feature>
<sequence length="135" mass="15895">STVTLNDVSSYFPEVLKFPFNKSIISEAFKATKNRQGVITSKEWPTFLEKFYILHKNTQNWYSIKTNGNLNDLYSFIKRNKFSIDEIEPVKYNYQRLIKLCRVGNIEGAITLLNRMKWEQTRTLDEVLKGSDFLN</sequence>
<evidence type="ECO:0000313" key="1">
    <source>
        <dbReference type="EMBL" id="CAG8853877.1"/>
    </source>
</evidence>